<reference evidence="3" key="3">
    <citation type="journal article" date="2018" name="Mol. Plant Microbe Interact.">
        <title>Genome sequence resources for the wheat stripe rust pathogen (Puccinia striiformis f. sp. tritici) and the barley stripe rust pathogen (Puccinia striiformis f. sp. hordei).</title>
        <authorList>
            <person name="Xia C."/>
            <person name="Wang M."/>
            <person name="Yin C."/>
            <person name="Cornejo O.E."/>
            <person name="Hulbert S.H."/>
            <person name="Chen X."/>
        </authorList>
    </citation>
    <scope>NUCLEOTIDE SEQUENCE [LARGE SCALE GENOMIC DNA]</scope>
    <source>
        <strain evidence="3">93TX-2</strain>
    </source>
</reference>
<name>A0A2S4UX80_9BASI</name>
<dbReference type="AlphaFoldDB" id="A0A2S4UX80"/>
<comment type="caution">
    <text evidence="2">The sequence shown here is derived from an EMBL/GenBank/DDBJ whole genome shotgun (WGS) entry which is preliminary data.</text>
</comment>
<accession>A0A2S4UX80</accession>
<reference evidence="3" key="2">
    <citation type="journal article" date="2018" name="BMC Genomics">
        <title>Genomic insights into host adaptation between the wheat stripe rust pathogen (Puccinia striiformis f. sp. tritici) and the barley stripe rust pathogen (Puccinia striiformis f. sp. hordei).</title>
        <authorList>
            <person name="Xia C."/>
            <person name="Wang M."/>
            <person name="Yin C."/>
            <person name="Cornejo O.E."/>
            <person name="Hulbert S.H."/>
            <person name="Chen X."/>
        </authorList>
    </citation>
    <scope>NUCLEOTIDE SEQUENCE [LARGE SCALE GENOMIC DNA]</scope>
    <source>
        <strain evidence="3">93TX-2</strain>
    </source>
</reference>
<dbReference type="VEuPathDB" id="FungiDB:PSTT_04430"/>
<dbReference type="VEuPathDB" id="FungiDB:PSHT_12326"/>
<sequence length="493" mass="55401">MDDRLWRLFDDIREYIPHWRPTNLQIVSFKTSGEGTRTILIRFCEAGQTTNRINEQSEQELDQSDEGQSSGASSSPVGGDQDMTDFPDTEEFVTETPDISGWMPSPTSDYQADQSDDVQSTDSLGDTSIRPHIIKLIQSTIPLIKLIRIFLKKLLNTPTSKPPFTIGTRLSSNELSSIGTQIHNNSTWPRKTSDLIFPNFERTFKTLILKALGSLAKRYDEIDLDADSRELPLSPDSDVDYTNDRFGRLEALSLDELNALQELLIQMQRCFCPHYTTNHRAPISNSPKPKVLDPLEIISRLGYTVENISAFLNAIGPIAVNLFQKPEEYDHAYGVRHLSSVHSCAQTSREQFAPGDRRDYQQIKILIGGIAKSTDASINDVIEYIKKSDLGILQDEWRRYANDLDATLTVLSRRADLTKQYEQEPDCSDEDQSDGASSSTDGDNQDTNDPSNPEKGVTKISNDDREIRLDANFTGDHEADRESPQPSVLHLGL</sequence>
<feature type="region of interest" description="Disordered" evidence="1">
    <location>
        <begin position="55"/>
        <end position="124"/>
    </location>
</feature>
<evidence type="ECO:0000256" key="1">
    <source>
        <dbReference type="SAM" id="MobiDB-lite"/>
    </source>
</evidence>
<protein>
    <submittedName>
        <fullName evidence="2">Uncharacterized protein</fullName>
    </submittedName>
</protein>
<feature type="region of interest" description="Disordered" evidence="1">
    <location>
        <begin position="420"/>
        <end position="493"/>
    </location>
</feature>
<dbReference type="EMBL" id="PKSM01000224">
    <property type="protein sequence ID" value="POW01866.1"/>
    <property type="molecule type" value="Genomic_DNA"/>
</dbReference>
<feature type="compositionally biased region" description="Acidic residues" evidence="1">
    <location>
        <begin position="423"/>
        <end position="433"/>
    </location>
</feature>
<evidence type="ECO:0000313" key="2">
    <source>
        <dbReference type="EMBL" id="POW01866.1"/>
    </source>
</evidence>
<evidence type="ECO:0000313" key="3">
    <source>
        <dbReference type="Proteomes" id="UP000238274"/>
    </source>
</evidence>
<reference evidence="2 3" key="1">
    <citation type="submission" date="2017-12" db="EMBL/GenBank/DDBJ databases">
        <title>Gene loss provides genomic basis for host adaptation in cereal stripe rust fungi.</title>
        <authorList>
            <person name="Xia C."/>
        </authorList>
    </citation>
    <scope>NUCLEOTIDE SEQUENCE [LARGE SCALE GENOMIC DNA]</scope>
    <source>
        <strain evidence="2 3">93TX-2</strain>
    </source>
</reference>
<dbReference type="VEuPathDB" id="FungiDB:PSTT_04431"/>
<feature type="compositionally biased region" description="Acidic residues" evidence="1">
    <location>
        <begin position="82"/>
        <end position="93"/>
    </location>
</feature>
<feature type="compositionally biased region" description="Polar residues" evidence="1">
    <location>
        <begin position="434"/>
        <end position="451"/>
    </location>
</feature>
<dbReference type="Proteomes" id="UP000238274">
    <property type="component" value="Unassembled WGS sequence"/>
</dbReference>
<gene>
    <name evidence="2" type="ORF">PSHT_12326</name>
</gene>
<feature type="compositionally biased region" description="Polar residues" evidence="1">
    <location>
        <begin position="105"/>
        <end position="124"/>
    </location>
</feature>
<organism evidence="2 3">
    <name type="scientific">Puccinia striiformis</name>
    <dbReference type="NCBI Taxonomy" id="27350"/>
    <lineage>
        <taxon>Eukaryota</taxon>
        <taxon>Fungi</taxon>
        <taxon>Dikarya</taxon>
        <taxon>Basidiomycota</taxon>
        <taxon>Pucciniomycotina</taxon>
        <taxon>Pucciniomycetes</taxon>
        <taxon>Pucciniales</taxon>
        <taxon>Pucciniaceae</taxon>
        <taxon>Puccinia</taxon>
    </lineage>
</organism>
<feature type="compositionally biased region" description="Basic and acidic residues" evidence="1">
    <location>
        <begin position="461"/>
        <end position="483"/>
    </location>
</feature>
<proteinExistence type="predicted"/>
<keyword evidence="3" id="KW-1185">Reference proteome</keyword>
<feature type="compositionally biased region" description="Low complexity" evidence="1">
    <location>
        <begin position="66"/>
        <end position="79"/>
    </location>
</feature>
<dbReference type="PANTHER" id="PTHR33069">
    <property type="entry name" value="CHROMOSOME 7, WHOLE GENOME SHOTGUN SEQUENCE-RELATED"/>
    <property type="match status" value="1"/>
</dbReference>
<dbReference type="PANTHER" id="PTHR33069:SF3">
    <property type="entry name" value="DYNEIN HEAVY CHAIN TAIL DOMAIN-CONTAINING PROTEIN"/>
    <property type="match status" value="1"/>
</dbReference>